<dbReference type="InterPro" id="IPR003609">
    <property type="entry name" value="Pan_app"/>
</dbReference>
<accession>A0A8H5JK82</accession>
<keyword evidence="4" id="KW-1185">Reference proteome</keyword>
<feature type="signal peptide" evidence="1">
    <location>
        <begin position="1"/>
        <end position="19"/>
    </location>
</feature>
<evidence type="ECO:0000313" key="3">
    <source>
        <dbReference type="EMBL" id="KAF5556917.1"/>
    </source>
</evidence>
<reference evidence="3 4" key="1">
    <citation type="submission" date="2020-05" db="EMBL/GenBank/DDBJ databases">
        <title>Identification and distribution of gene clusters putatively required for synthesis of sphingolipid metabolism inhibitors in phylogenetically diverse species of the filamentous fungus Fusarium.</title>
        <authorList>
            <person name="Kim H.-S."/>
            <person name="Busman M."/>
            <person name="Brown D.W."/>
            <person name="Divon H."/>
            <person name="Uhlig S."/>
            <person name="Proctor R.H."/>
        </authorList>
    </citation>
    <scope>NUCLEOTIDE SEQUENCE [LARGE SCALE GENOMIC DNA]</scope>
    <source>
        <strain evidence="3 4">NRRL 53147</strain>
    </source>
</reference>
<dbReference type="AlphaFoldDB" id="A0A8H5JK82"/>
<comment type="caution">
    <text evidence="3">The sequence shown here is derived from an EMBL/GenBank/DDBJ whole genome shotgun (WGS) entry which is preliminary data.</text>
</comment>
<organism evidence="3 4">
    <name type="scientific">Fusarium mexicanum</name>
    <dbReference type="NCBI Taxonomy" id="751941"/>
    <lineage>
        <taxon>Eukaryota</taxon>
        <taxon>Fungi</taxon>
        <taxon>Dikarya</taxon>
        <taxon>Ascomycota</taxon>
        <taxon>Pezizomycotina</taxon>
        <taxon>Sordariomycetes</taxon>
        <taxon>Hypocreomycetidae</taxon>
        <taxon>Hypocreales</taxon>
        <taxon>Nectriaceae</taxon>
        <taxon>Fusarium</taxon>
        <taxon>Fusarium fujikuroi species complex</taxon>
    </lineage>
</organism>
<evidence type="ECO:0000256" key="1">
    <source>
        <dbReference type="SAM" id="SignalP"/>
    </source>
</evidence>
<dbReference type="Pfam" id="PF00024">
    <property type="entry name" value="PAN_1"/>
    <property type="match status" value="1"/>
</dbReference>
<gene>
    <name evidence="3" type="ORF">FMEXI_970</name>
</gene>
<evidence type="ECO:0000313" key="4">
    <source>
        <dbReference type="Proteomes" id="UP000522262"/>
    </source>
</evidence>
<dbReference type="Proteomes" id="UP000522262">
    <property type="component" value="Unassembled WGS sequence"/>
</dbReference>
<protein>
    <recommendedName>
        <fullName evidence="2">Apple domain-containing protein</fullName>
    </recommendedName>
</protein>
<feature type="chain" id="PRO_5034534027" description="Apple domain-containing protein" evidence="1">
    <location>
        <begin position="20"/>
        <end position="205"/>
    </location>
</feature>
<dbReference type="EMBL" id="JAAOAM010000024">
    <property type="protein sequence ID" value="KAF5556917.1"/>
    <property type="molecule type" value="Genomic_DNA"/>
</dbReference>
<name>A0A8H5JK82_9HYPO</name>
<feature type="domain" description="Apple" evidence="2">
    <location>
        <begin position="143"/>
        <end position="189"/>
    </location>
</feature>
<evidence type="ECO:0000259" key="2">
    <source>
        <dbReference type="Pfam" id="PF00024"/>
    </source>
</evidence>
<sequence length="205" mass="21045">MVYGKSLLLALAAASAVVAGPCKPSTTGPALSTTTAVIEQTSTTATSAIGDTTIVDTATISDDTTTVAATTTAEADTATIATTTTEAETTTTNAPTTTSAEADVTTTTTVAGTTTTAAAPTSCGIYGYFTDGNTLQYLTSPGTKDSAKDCLQACADYPECEVADYYYEAAPGYDQGTCEFWKGTLMTDGQQTPYQWYHVSCLANL</sequence>
<keyword evidence="1" id="KW-0732">Signal</keyword>
<proteinExistence type="predicted"/>